<dbReference type="AlphaFoldDB" id="A0A2P2KY46"/>
<accession>A0A2P2KY46</accession>
<sequence length="73" mass="8636">MIHDKISHLHIQNSKELQDATVQNLMHKDPLQVFAKTSWTRREARDAKLMQATHFQNFFLHLFSFLSLVFKGL</sequence>
<reference evidence="1" key="1">
    <citation type="submission" date="2018-02" db="EMBL/GenBank/DDBJ databases">
        <title>Rhizophora mucronata_Transcriptome.</title>
        <authorList>
            <person name="Meera S.P."/>
            <person name="Sreeshan A."/>
            <person name="Augustine A."/>
        </authorList>
    </citation>
    <scope>NUCLEOTIDE SEQUENCE</scope>
    <source>
        <tissue evidence="1">Leaf</tissue>
    </source>
</reference>
<dbReference type="EMBL" id="GGEC01030158">
    <property type="protein sequence ID" value="MBX10642.1"/>
    <property type="molecule type" value="Transcribed_RNA"/>
</dbReference>
<proteinExistence type="predicted"/>
<name>A0A2P2KY46_RHIMU</name>
<organism evidence="1">
    <name type="scientific">Rhizophora mucronata</name>
    <name type="common">Asiatic mangrove</name>
    <dbReference type="NCBI Taxonomy" id="61149"/>
    <lineage>
        <taxon>Eukaryota</taxon>
        <taxon>Viridiplantae</taxon>
        <taxon>Streptophyta</taxon>
        <taxon>Embryophyta</taxon>
        <taxon>Tracheophyta</taxon>
        <taxon>Spermatophyta</taxon>
        <taxon>Magnoliopsida</taxon>
        <taxon>eudicotyledons</taxon>
        <taxon>Gunneridae</taxon>
        <taxon>Pentapetalae</taxon>
        <taxon>rosids</taxon>
        <taxon>fabids</taxon>
        <taxon>Malpighiales</taxon>
        <taxon>Rhizophoraceae</taxon>
        <taxon>Rhizophora</taxon>
    </lineage>
</organism>
<protein>
    <submittedName>
        <fullName evidence="1">Uncharacterized protein</fullName>
    </submittedName>
</protein>
<evidence type="ECO:0000313" key="1">
    <source>
        <dbReference type="EMBL" id="MBX10642.1"/>
    </source>
</evidence>